<dbReference type="PANTHER" id="PTHR30290:SF65">
    <property type="entry name" value="MONOACYL PHOSPHATIDYLINOSITOL TETRAMANNOSIDE-BINDING PROTEIN LPQW-RELATED"/>
    <property type="match status" value="1"/>
</dbReference>
<dbReference type="Gene3D" id="3.10.105.10">
    <property type="entry name" value="Dipeptide-binding Protein, Domain 3"/>
    <property type="match status" value="1"/>
</dbReference>
<dbReference type="eggNOG" id="COG0747">
    <property type="taxonomic scope" value="Bacteria"/>
</dbReference>
<dbReference type="Proteomes" id="UP000001883">
    <property type="component" value="Chromosome"/>
</dbReference>
<dbReference type="PIRSF" id="PIRSF002741">
    <property type="entry name" value="MppA"/>
    <property type="match status" value="1"/>
</dbReference>
<organism evidence="2 3">
    <name type="scientific">Rothia mucilaginosa (strain DY-18)</name>
    <name type="common">Stomatococcus mucilaginosus</name>
    <dbReference type="NCBI Taxonomy" id="680646"/>
    <lineage>
        <taxon>Bacteria</taxon>
        <taxon>Bacillati</taxon>
        <taxon>Actinomycetota</taxon>
        <taxon>Actinomycetes</taxon>
        <taxon>Micrococcales</taxon>
        <taxon>Micrococcaceae</taxon>
        <taxon>Rothia</taxon>
    </lineage>
</organism>
<dbReference type="GO" id="GO:0042597">
    <property type="term" value="C:periplasmic space"/>
    <property type="evidence" value="ECO:0007669"/>
    <property type="project" value="UniProtKB-ARBA"/>
</dbReference>
<reference evidence="2 3" key="2">
    <citation type="journal article" date="2010" name="J Osaka Dent Univ">
        <title>Isolation and identification of Rothia mucilaginosa from persistent apical periodontitis lesions.</title>
        <authorList>
            <person name="Yamane K."/>
            <person name="Yoshida M."/>
            <person name="Fujihira T."/>
            <person name="Baba T."/>
            <person name="Tsuji N."/>
            <person name="Hayashi H."/>
            <person name="Sugimori C."/>
            <person name="Yamanaka T."/>
            <person name="Mashimo C."/>
            <person name="Nambu T."/>
            <person name="Kawai H."/>
            <person name="Fukushima H."/>
        </authorList>
    </citation>
    <scope>NUCLEOTIDE SEQUENCE [LARGE SCALE GENOMIC DNA]</scope>
    <source>
        <strain evidence="2 3">DY-18</strain>
    </source>
</reference>
<name>D2NPR1_ROTMD</name>
<feature type="domain" description="Solute-binding protein family 5" evidence="1">
    <location>
        <begin position="178"/>
        <end position="540"/>
    </location>
</feature>
<dbReference type="HOGENOM" id="CLU_017028_11_1_11"/>
<reference evidence="2 3" key="3">
    <citation type="journal article" date="2010" name="Sequencing">
        <title>Complete Genome Sequence of Rothia mucilaginosa DY-18: A Clinical Isolate with Dense Meshwork-Like Structures from a Persistent Apical Periodontitis Lesion.</title>
        <authorList>
            <person name="Yamane K."/>
            <person name="Nambu T."/>
            <person name="Yamanaka T."/>
            <person name="Mashimo C."/>
            <person name="Sugimori C."/>
            <person name="Leung K.-P."/>
            <person name="Fukushima H."/>
        </authorList>
    </citation>
    <scope>NUCLEOTIDE SEQUENCE [LARGE SCALE GENOMIC DNA]</scope>
    <source>
        <strain evidence="2 3">DY-18</strain>
    </source>
</reference>
<sequence length="619" mass="67829">MVFVPEARYSGVIQSYAVFCINNHYSGIRDTPTRTRQKETTPMTANTAYTASSHEATKNSFSRRALIGGTAALGAVGLLSACGNGSASSEKTKAAGAGANIEDLYNINAQDVNSLKKGGTLRLPAGAIGPNFNFHTQSGNTTDNVNVMSTISQAGLWNLDFDGTYKLNTDFAVSFEHTKKDDKIQVAIKLNPKAVFTDGTPITYKALQSTWNVFKSLDNGYNIVAPGIYEFVESVEKGEDDYSATVTFSKPYYPLQSLFSVILHPALEDVELFNNGFVDAPHPEYWAGPFTLANKGWDSTAKTFSVVPNDKWWGTKPLLDKIVFTQMESSASRAAFKNDEIDAIGANTSSIYAEVKNVAGTELRKGTRLYAGGLDINPRRVKDAALRKAIFAGTNRESLAKIQFQGLPYEETIPGSMIHMPFSPYYQDSYPTPNNSVSEAQKILEAAGYTKNGDYYEKDDTKAGCAVVVFGDDPTTKGKAQTFTQQMKDVGIEIRIDQHADSEFATVLGNWDYDISFSGYSVSSPDATEGTKQFYYSENSEGIGSKEIDDLIDAMTLMEDDKERNLACNEIEKKHMAEFAFLGTITNGPDFVMVKKTLANYGPSLYKTTDWTAVGWMNS</sequence>
<keyword evidence="3" id="KW-1185">Reference proteome</keyword>
<dbReference type="CDD" id="cd08501">
    <property type="entry name" value="PBP2_Lpqw"/>
    <property type="match status" value="1"/>
</dbReference>
<dbReference type="EMBL" id="AP011540">
    <property type="protein sequence ID" value="BAI65629.1"/>
    <property type="molecule type" value="Genomic_DNA"/>
</dbReference>
<evidence type="ECO:0000259" key="1">
    <source>
        <dbReference type="Pfam" id="PF00496"/>
    </source>
</evidence>
<evidence type="ECO:0000313" key="3">
    <source>
        <dbReference type="Proteomes" id="UP000001883"/>
    </source>
</evidence>
<dbReference type="Pfam" id="PF00496">
    <property type="entry name" value="SBP_bac_5"/>
    <property type="match status" value="1"/>
</dbReference>
<protein>
    <submittedName>
        <fullName evidence="2">ABC-type dipeptide transport system, periplasmic component</fullName>
    </submittedName>
</protein>
<evidence type="ECO:0000313" key="2">
    <source>
        <dbReference type="EMBL" id="BAI65629.1"/>
    </source>
</evidence>
<dbReference type="KEGG" id="rmu:RMDY18_17970"/>
<gene>
    <name evidence="2" type="ordered locus">RMDY18_17970</name>
</gene>
<dbReference type="GO" id="GO:0015833">
    <property type="term" value="P:peptide transport"/>
    <property type="evidence" value="ECO:0007669"/>
    <property type="project" value="TreeGrafter"/>
</dbReference>
<dbReference type="InterPro" id="IPR039424">
    <property type="entry name" value="SBP_5"/>
</dbReference>
<dbReference type="SUPFAM" id="SSF53850">
    <property type="entry name" value="Periplasmic binding protein-like II"/>
    <property type="match status" value="1"/>
</dbReference>
<dbReference type="AlphaFoldDB" id="D2NPR1"/>
<dbReference type="STRING" id="680646.RMDY18_17970"/>
<dbReference type="Gene3D" id="3.40.190.10">
    <property type="entry name" value="Periplasmic binding protein-like II"/>
    <property type="match status" value="1"/>
</dbReference>
<dbReference type="PANTHER" id="PTHR30290">
    <property type="entry name" value="PERIPLASMIC BINDING COMPONENT OF ABC TRANSPORTER"/>
    <property type="match status" value="1"/>
</dbReference>
<dbReference type="GO" id="GO:0043190">
    <property type="term" value="C:ATP-binding cassette (ABC) transporter complex"/>
    <property type="evidence" value="ECO:0007669"/>
    <property type="project" value="InterPro"/>
</dbReference>
<dbReference type="InterPro" id="IPR030678">
    <property type="entry name" value="Peptide/Ni-bd"/>
</dbReference>
<proteinExistence type="predicted"/>
<reference evidence="3" key="1">
    <citation type="submission" date="2009-07" db="EMBL/GenBank/DDBJ databases">
        <title>Complete genome sequence of Rothia mucilaginosa DJ.</title>
        <authorList>
            <person name="Yamane K."/>
            <person name="Nambu T."/>
            <person name="Mashimo C."/>
            <person name="Sugimori C."/>
            <person name="Yamanaka T."/>
            <person name="Leung K."/>
            <person name="Fukushima H."/>
        </authorList>
    </citation>
    <scope>NUCLEOTIDE SEQUENCE [LARGE SCALE GENOMIC DNA]</scope>
    <source>
        <strain evidence="3">DY-18</strain>
    </source>
</reference>
<dbReference type="InterPro" id="IPR000914">
    <property type="entry name" value="SBP_5_dom"/>
</dbReference>
<accession>D2NPR1</accession>
<dbReference type="GO" id="GO:1904680">
    <property type="term" value="F:peptide transmembrane transporter activity"/>
    <property type="evidence" value="ECO:0007669"/>
    <property type="project" value="TreeGrafter"/>
</dbReference>